<protein>
    <submittedName>
        <fullName evidence="2">Uncharacterized protein</fullName>
    </submittedName>
</protein>
<evidence type="ECO:0000313" key="2">
    <source>
        <dbReference type="EMBL" id="KAJ7690051.1"/>
    </source>
</evidence>
<feature type="compositionally biased region" description="Acidic residues" evidence="1">
    <location>
        <begin position="1"/>
        <end position="25"/>
    </location>
</feature>
<organism evidence="2 3">
    <name type="scientific">Mycena rosella</name>
    <name type="common">Pink bonnet</name>
    <name type="synonym">Agaricus rosellus</name>
    <dbReference type="NCBI Taxonomy" id="1033263"/>
    <lineage>
        <taxon>Eukaryota</taxon>
        <taxon>Fungi</taxon>
        <taxon>Dikarya</taxon>
        <taxon>Basidiomycota</taxon>
        <taxon>Agaricomycotina</taxon>
        <taxon>Agaricomycetes</taxon>
        <taxon>Agaricomycetidae</taxon>
        <taxon>Agaricales</taxon>
        <taxon>Marasmiineae</taxon>
        <taxon>Mycenaceae</taxon>
        <taxon>Mycena</taxon>
    </lineage>
</organism>
<reference evidence="2" key="1">
    <citation type="submission" date="2023-03" db="EMBL/GenBank/DDBJ databases">
        <title>Massive genome expansion in bonnet fungi (Mycena s.s.) driven by repeated elements and novel gene families across ecological guilds.</title>
        <authorList>
            <consortium name="Lawrence Berkeley National Laboratory"/>
            <person name="Harder C.B."/>
            <person name="Miyauchi S."/>
            <person name="Viragh M."/>
            <person name="Kuo A."/>
            <person name="Thoen E."/>
            <person name="Andreopoulos B."/>
            <person name="Lu D."/>
            <person name="Skrede I."/>
            <person name="Drula E."/>
            <person name="Henrissat B."/>
            <person name="Morin E."/>
            <person name="Kohler A."/>
            <person name="Barry K."/>
            <person name="LaButti K."/>
            <person name="Morin E."/>
            <person name="Salamov A."/>
            <person name="Lipzen A."/>
            <person name="Mereny Z."/>
            <person name="Hegedus B."/>
            <person name="Baldrian P."/>
            <person name="Stursova M."/>
            <person name="Weitz H."/>
            <person name="Taylor A."/>
            <person name="Grigoriev I.V."/>
            <person name="Nagy L.G."/>
            <person name="Martin F."/>
            <person name="Kauserud H."/>
        </authorList>
    </citation>
    <scope>NUCLEOTIDE SEQUENCE</scope>
    <source>
        <strain evidence="2">CBHHK067</strain>
    </source>
</reference>
<name>A0AAD7GIU9_MYCRO</name>
<evidence type="ECO:0000313" key="3">
    <source>
        <dbReference type="Proteomes" id="UP001221757"/>
    </source>
</evidence>
<proteinExistence type="predicted"/>
<gene>
    <name evidence="2" type="ORF">B0H17DRAFT_1065414</name>
</gene>
<feature type="region of interest" description="Disordered" evidence="1">
    <location>
        <begin position="190"/>
        <end position="242"/>
    </location>
</feature>
<dbReference type="Proteomes" id="UP001221757">
    <property type="component" value="Unassembled WGS sequence"/>
</dbReference>
<sequence length="242" mass="26370">MLPPPEDDDEDNDDDDDDGYEDNYEEYIPTFKPDPAPARPTSTSRRAPPPCPSRDAPALLRLLRLRRLRGQLRRVPDLRGGLRALLHAPARPAPALAPPRRPPARRVVRVARGLGDVGNARGVARRRVGGRARGGGVCERDGDGPALALVLVLHRIAHLRAPAPAHRFWGRAPRAPALLPIVEAAAYAAKPLPPPPPSPKKEEKRGRKFFSGLIPRPTELVRGPRDSVSKTQRGSVASFRSA</sequence>
<feature type="compositionally biased region" description="Polar residues" evidence="1">
    <location>
        <begin position="229"/>
        <end position="242"/>
    </location>
</feature>
<dbReference type="EMBL" id="JARKIE010000067">
    <property type="protein sequence ID" value="KAJ7690051.1"/>
    <property type="molecule type" value="Genomic_DNA"/>
</dbReference>
<feature type="region of interest" description="Disordered" evidence="1">
    <location>
        <begin position="1"/>
        <end position="55"/>
    </location>
</feature>
<evidence type="ECO:0000256" key="1">
    <source>
        <dbReference type="SAM" id="MobiDB-lite"/>
    </source>
</evidence>
<comment type="caution">
    <text evidence="2">The sequence shown here is derived from an EMBL/GenBank/DDBJ whole genome shotgun (WGS) entry which is preliminary data.</text>
</comment>
<keyword evidence="3" id="KW-1185">Reference proteome</keyword>
<accession>A0AAD7GIU9</accession>
<feature type="non-terminal residue" evidence="2">
    <location>
        <position position="1"/>
    </location>
</feature>
<dbReference type="AlphaFoldDB" id="A0AAD7GIU9"/>